<keyword evidence="4" id="KW-0175">Coiled coil</keyword>
<comment type="caution">
    <text evidence="6">The sequence shown here is derived from an EMBL/GenBank/DDBJ whole genome shotgun (WGS) entry which is preliminary data.</text>
</comment>
<keyword evidence="2" id="KW-0863">Zinc-finger</keyword>
<sequence>MSTFEFKELLQNFLGEPGQNLLQLTQMLENSDILKTLEKNPEFGLSLGQFQIPKHEIFGKEKLIKEKREDQINKIKEKKIESQSNKLNVFDFQAVAENQQFLYLQNIQEQVLLQQDQDDIYLHQQKEFNRNSGSFGVNYVNQIQNIIGKNPEQENSAFIKNLQNNVIQDTIETSKTYNKQQMENKQEFFYRQSQMYNKILNKSSQSTFSFQSQFNQKDFQIMIDMSKKINDFGQIKGNNPSLWPENIQEFTENIEKRPISDFFYEQQDFFQEFYSKLDFFEQILKIEDKLQQESQYQIASQLKEIFEKFWCDKLQNEVINNQEIFNFFDKTKQIGNFKIISNDLINSTSQLFTKSSITSDGTYLYLYVGAMNGNAYKIGTGFNGTLPGHLYFTRALNRAEDASWVYLKGKLYLKTSTSIENKVIYIVDPEIIEMCGKVQLDQCKDLFEKPELFHLNKNFQLLNDENENLYFIGKEIKEIKKELTEEQQKEKIKQIETLFQQNYIEFYQNFCVCNKGHKLQYELKEELEKLSKDTRCTQCQLIFNQSNNGGFLCKECKFVRCKSCFSHESQQFVQKIVNQLQNNKNKSQFTNLCPSGHQLKHLEPEVLNKLYNITCDNCQAKLKNTFIGTNRCEMCDYDLCDKCNEKEIGYGNAYTGQYGGKQFSYTYSQPQNNYGYGAYNNKQFGKGGFQGNTGNNLQVNYLSEAYSQFGPDKCKNNHELTFLSNQDIQNRGIQCDGCRNKLRGTQLGSYRCQKCDFDRCEKCYNIQKYLKEKKEGQQKIKKGEKNEESKNSEENQLDICENQLEKEQRDLMDKKEMEMKKNIIEQVLEEENIIKLMEFYLYKFNVDQLELIEMNDENNNNEEIFDKKIRQFFDIYQQKLKESEIPGAEESINQYWNYEQYQKYINFYRKKSQNLQLQQGQTLKTMEKLEKKRRQQNTQKEENENIEKKNKNQNQNQNKKQKLPEIQHYTIKPFEKVLLCQSEVVRNQQNEKRGEFQVLPNSFLNPANIGQNQWSVGNGIIACYGDKGVMLFSTDKKKERVIFDFEKEKEKEKKKMEEGNNEEGKKEENKDKKNQSGNLVDLIMKNQEYPQNIKIEKIKEIYVYLQELGGVENFKKQMNQKIKFGSEKEMQIKDVILNNEIMYQKLLKHCDKIFNQRSFFKLVEIFKQLKVIKYVLDNPYLLESINKMDVNTDFDQQKLDQSQKKGQIANLNISGTYIKTESAIKYQQNPQDILCYDFKNQLYFQLHWSHNGSSFVMESNINVYFQQMNQSENFKLTGELNENSNLKDLFLYCCQNLRNLHFYRNYLPYKFNLYDIVYGQGIHKLKQQIINLQKQVDKKQGNESELKEQIQKHSNLKNKLIQKMNRYLQKEKLLMSEQNQQQIQANNQFNNNLINQNKNKQIQNQKLEIKQKEIILRELKKQFTYISEGSQQNFKSLNQILNLFLIEKGDFNLLIIQEILEQLVLVCWNQEQLLAYPKINEKTKNEKQNQNLSQNILHEVENSLLKILENEDFLRNEKILNLVLSLVFEHGNKIFLRKKCQQVFWLKYLAEINQKLNLKEKNQNAFRYYNKFLQIYVQNKISFQFRFQESFIISQFPVQKITNQTNLQEILLSKVLHQTNKKQKISQNSQFEPIGQLFLDQDLVGKIYSEIYEYIQKKNNHIQQQSQSQQNENIVIGIQKFEFKSNFRNFVYPYSEYLTLQEQNYQNESQNQQQRQNINQILDEQTIKNLLKISLEQPCIFIELLKIINLIFSQSWLEISTLIEDYQKYLIYKNLREMHKKYAQKKQEREKNQENKEEEKNKVKNQKSLEDYDLSYEELFDYKKQMTHQEKMDKNQFQDFKSLSNLKLQDKENIKKMDFELKKRLVLKVVQEIIGPILEILMKNLEKLQIQQKKEQDLEKQKQFILQIDIISESIDQANKALNQIGLLSLNSVLSKVNDLDILSAFNKSMSQICKITVDLQQLEQKIENENEDIKQKKSKSSYINGVEAQAMQVFETQHPYEKKQQVTQEFIQFPGAICLKIEFDLKSATESSQDFLMISGGYKNKQGQTQNPYQAMPGVSSKEGYGNYFRLSGNQFSTKNRQLILIGNFAYIEFQATSKNAVIQKKPVVPGGGAAVSQNEGINPNSWGIKASIYPVYIPEIKQNFLYQFSMQSLINFQENKQIEKFIDKSNLDIFNWNLLMKGLVINENQEKKQNQEDQKQLDSKLVLDNHEQDIYGQINKFKQNLFVKQNEYNQFYFKNYQHSIQRNQSLQQLQKQFKDSQNQKIDKKEEKQQKYQSQQFQQQQLKEQNEKDETHLEIEKEKKNNQNLVVLEYDQKQREKLEENILPINWEIYENFQFSGCQQQELLKIYIQEIKKQEGNFVNLLNKIKQQIPELTRYRQEKMRKTFAKIYQNQWEQLQNLIILVILYHNDLLYSPKELENQAKEDLPKFLEIEEIVRTKNKIIVNALQQEVQWEREKQFIIVGMLECLVKQIKQNQEKQIAEQQESKQQQNTVKAEQQNQEKEKNAQKRKGSLIIQHNKGKKQIKVQRQVSLNLKNQNQIENNEKNKQKQEEQKVLDTPFISSYNLIQESDKYKQQMKDDYLQRYQGAQDETLKHMCTILFY</sequence>
<dbReference type="Proteomes" id="UP000054937">
    <property type="component" value="Unassembled WGS sequence"/>
</dbReference>
<name>A0A0V0QGV1_PSEPJ</name>
<dbReference type="InterPro" id="IPR043145">
    <property type="entry name" value="Znf_ZZ_sf"/>
</dbReference>
<evidence type="ECO:0000256" key="2">
    <source>
        <dbReference type="ARBA" id="ARBA00022771"/>
    </source>
</evidence>
<evidence type="ECO:0000256" key="3">
    <source>
        <dbReference type="ARBA" id="ARBA00022833"/>
    </source>
</evidence>
<feature type="region of interest" description="Disordered" evidence="5">
    <location>
        <begin position="1783"/>
        <end position="1805"/>
    </location>
</feature>
<keyword evidence="3" id="KW-0862">Zinc</keyword>
<feature type="coiled-coil region" evidence="4">
    <location>
        <begin position="1322"/>
        <end position="1422"/>
    </location>
</feature>
<dbReference type="OrthoDB" id="6050183at2759"/>
<dbReference type="GO" id="GO:0008270">
    <property type="term" value="F:zinc ion binding"/>
    <property type="evidence" value="ECO:0007669"/>
    <property type="project" value="UniProtKB-KW"/>
</dbReference>
<feature type="region of interest" description="Disordered" evidence="5">
    <location>
        <begin position="775"/>
        <end position="798"/>
    </location>
</feature>
<feature type="region of interest" description="Disordered" evidence="5">
    <location>
        <begin position="2538"/>
        <end position="2557"/>
    </location>
</feature>
<accession>A0A0V0QGV1</accession>
<feature type="coiled-coil region" evidence="4">
    <location>
        <begin position="2252"/>
        <end position="2308"/>
    </location>
</feature>
<protein>
    <submittedName>
        <fullName evidence="6">Uncharacterized protein</fullName>
    </submittedName>
</protein>
<evidence type="ECO:0000313" key="7">
    <source>
        <dbReference type="Proteomes" id="UP000054937"/>
    </source>
</evidence>
<organism evidence="6 7">
    <name type="scientific">Pseudocohnilembus persalinus</name>
    <name type="common">Ciliate</name>
    <dbReference type="NCBI Taxonomy" id="266149"/>
    <lineage>
        <taxon>Eukaryota</taxon>
        <taxon>Sar</taxon>
        <taxon>Alveolata</taxon>
        <taxon>Ciliophora</taxon>
        <taxon>Intramacronucleata</taxon>
        <taxon>Oligohymenophorea</taxon>
        <taxon>Scuticociliatia</taxon>
        <taxon>Philasterida</taxon>
        <taxon>Pseudocohnilembidae</taxon>
        <taxon>Pseudocohnilembus</taxon>
    </lineage>
</organism>
<reference evidence="6 7" key="1">
    <citation type="journal article" date="2015" name="Sci. Rep.">
        <title>Genome of the facultative scuticociliatosis pathogen Pseudocohnilembus persalinus provides insight into its virulence through horizontal gene transfer.</title>
        <authorList>
            <person name="Xiong J."/>
            <person name="Wang G."/>
            <person name="Cheng J."/>
            <person name="Tian M."/>
            <person name="Pan X."/>
            <person name="Warren A."/>
            <person name="Jiang C."/>
            <person name="Yuan D."/>
            <person name="Miao W."/>
        </authorList>
    </citation>
    <scope>NUCLEOTIDE SEQUENCE [LARGE SCALE GENOMIC DNA]</scope>
    <source>
        <strain evidence="6">36N120E</strain>
    </source>
</reference>
<keyword evidence="1" id="KW-0479">Metal-binding</keyword>
<evidence type="ECO:0000256" key="4">
    <source>
        <dbReference type="SAM" id="Coils"/>
    </source>
</evidence>
<feature type="compositionally biased region" description="Basic and acidic residues" evidence="5">
    <location>
        <begin position="775"/>
        <end position="793"/>
    </location>
</feature>
<dbReference type="EMBL" id="LDAU01000170">
    <property type="protein sequence ID" value="KRX01354.1"/>
    <property type="molecule type" value="Genomic_DNA"/>
</dbReference>
<feature type="region of interest" description="Disordered" evidence="5">
    <location>
        <begin position="1049"/>
        <end position="1074"/>
    </location>
</feature>
<evidence type="ECO:0000313" key="6">
    <source>
        <dbReference type="EMBL" id="KRX01354.1"/>
    </source>
</evidence>
<feature type="compositionally biased region" description="Low complexity" evidence="5">
    <location>
        <begin position="2486"/>
        <end position="2501"/>
    </location>
</feature>
<evidence type="ECO:0000256" key="1">
    <source>
        <dbReference type="ARBA" id="ARBA00022723"/>
    </source>
</evidence>
<feature type="compositionally biased region" description="Basic and acidic residues" evidence="5">
    <location>
        <begin position="2545"/>
        <end position="2557"/>
    </location>
</feature>
<evidence type="ECO:0000256" key="5">
    <source>
        <dbReference type="SAM" id="MobiDB-lite"/>
    </source>
</evidence>
<gene>
    <name evidence="6" type="ORF">PPERSA_01257</name>
</gene>
<feature type="region of interest" description="Disordered" evidence="5">
    <location>
        <begin position="928"/>
        <end position="965"/>
    </location>
</feature>
<feature type="compositionally biased region" description="Basic and acidic residues" evidence="5">
    <location>
        <begin position="939"/>
        <end position="950"/>
    </location>
</feature>
<feature type="compositionally biased region" description="Basic and acidic residues" evidence="5">
    <location>
        <begin position="1785"/>
        <end position="1805"/>
    </location>
</feature>
<feature type="region of interest" description="Disordered" evidence="5">
    <location>
        <begin position="2486"/>
        <end position="2517"/>
    </location>
</feature>
<dbReference type="InParanoid" id="A0A0V0QGV1"/>
<proteinExistence type="predicted"/>
<keyword evidence="7" id="KW-1185">Reference proteome</keyword>
<dbReference type="Gene3D" id="3.30.60.90">
    <property type="match status" value="1"/>
</dbReference>